<reference evidence="6 7" key="1">
    <citation type="submission" date="2023-03" db="EMBL/GenBank/DDBJ databases">
        <title>Roseibium porphyridii sp. nov. and Roseibium rhodosorbium sp. nov. isolated from marine algae, Porphyridium cruentum and Rhodosorus marinus, respectively.</title>
        <authorList>
            <person name="Lee M.W."/>
            <person name="Choi B.J."/>
            <person name="Lee J.K."/>
            <person name="Choi D.G."/>
            <person name="Baek J.H."/>
            <person name="Bayburt H."/>
            <person name="Kim J.M."/>
            <person name="Han D.M."/>
            <person name="Kim K.H."/>
            <person name="Jeon C.O."/>
        </authorList>
    </citation>
    <scope>NUCLEOTIDE SEQUENCE [LARGE SCALE GENOMIC DNA]</scope>
    <source>
        <strain evidence="6 7">KMA01</strain>
    </source>
</reference>
<dbReference type="Pfam" id="PF04794">
    <property type="entry name" value="YdjC"/>
    <property type="match status" value="1"/>
</dbReference>
<protein>
    <submittedName>
        <fullName evidence="6">ChbG/HpnK family deacetylase</fullName>
    </submittedName>
</protein>
<comment type="cofactor">
    <cofactor evidence="1">
        <name>Mg(2+)</name>
        <dbReference type="ChEBI" id="CHEBI:18420"/>
    </cofactor>
</comment>
<keyword evidence="3" id="KW-0378">Hydrolase</keyword>
<dbReference type="PANTHER" id="PTHR31609:SF1">
    <property type="entry name" value="CARBOHYDRATE DEACETYLASE"/>
    <property type="match status" value="1"/>
</dbReference>
<evidence type="ECO:0000256" key="4">
    <source>
        <dbReference type="ARBA" id="ARBA00022842"/>
    </source>
</evidence>
<name>A0ABY8FAS4_9HYPH</name>
<dbReference type="EMBL" id="CP120863">
    <property type="protein sequence ID" value="WFE92557.1"/>
    <property type="molecule type" value="Genomic_DNA"/>
</dbReference>
<dbReference type="InterPro" id="IPR011330">
    <property type="entry name" value="Glyco_hydro/deAcase_b/a-brl"/>
</dbReference>
<proteinExistence type="predicted"/>
<evidence type="ECO:0000256" key="3">
    <source>
        <dbReference type="ARBA" id="ARBA00022801"/>
    </source>
</evidence>
<evidence type="ECO:0000313" key="6">
    <source>
        <dbReference type="EMBL" id="WFE92557.1"/>
    </source>
</evidence>
<dbReference type="PANTHER" id="PTHR31609">
    <property type="entry name" value="YDJC DEACETYLASE FAMILY MEMBER"/>
    <property type="match status" value="1"/>
</dbReference>
<keyword evidence="2" id="KW-0479">Metal-binding</keyword>
<dbReference type="Gene3D" id="3.20.20.370">
    <property type="entry name" value="Glycoside hydrolase/deacetylase"/>
    <property type="match status" value="1"/>
</dbReference>
<dbReference type="InterPro" id="IPR006879">
    <property type="entry name" value="YdjC-like"/>
</dbReference>
<evidence type="ECO:0000313" key="7">
    <source>
        <dbReference type="Proteomes" id="UP001209803"/>
    </source>
</evidence>
<accession>A0ABY8FAS4</accession>
<organism evidence="6 7">
    <name type="scientific">Roseibium porphyridii</name>
    <dbReference type="NCBI Taxonomy" id="2866279"/>
    <lineage>
        <taxon>Bacteria</taxon>
        <taxon>Pseudomonadati</taxon>
        <taxon>Pseudomonadota</taxon>
        <taxon>Alphaproteobacteria</taxon>
        <taxon>Hyphomicrobiales</taxon>
        <taxon>Stappiaceae</taxon>
        <taxon>Roseibium</taxon>
    </lineage>
</organism>
<evidence type="ECO:0000256" key="1">
    <source>
        <dbReference type="ARBA" id="ARBA00001946"/>
    </source>
</evidence>
<keyword evidence="5" id="KW-0119">Carbohydrate metabolism</keyword>
<keyword evidence="4" id="KW-0460">Magnesium</keyword>
<dbReference type="Proteomes" id="UP001209803">
    <property type="component" value="Chromosome"/>
</dbReference>
<evidence type="ECO:0000256" key="2">
    <source>
        <dbReference type="ARBA" id="ARBA00022723"/>
    </source>
</evidence>
<gene>
    <name evidence="6" type="ORF">K1718_23865</name>
</gene>
<evidence type="ECO:0000256" key="5">
    <source>
        <dbReference type="ARBA" id="ARBA00023277"/>
    </source>
</evidence>
<keyword evidence="7" id="KW-1185">Reference proteome</keyword>
<dbReference type="SUPFAM" id="SSF88713">
    <property type="entry name" value="Glycoside hydrolase/deacetylase"/>
    <property type="match status" value="1"/>
</dbReference>
<sequence>MLVRADDAGSCLASNEGCLDACLNGIARSVEVMMPCAWIPHAAEIFNQRPQIDIGIHLTLTSEWDRIKWRPLTAARSLVDSSGNFHPLLSPRARDERCALQDVDWCFDEVVAEFRAQIELGVRTFRSASHVSAHMVRHFADFDPRFSEIVSGLCEEFGLKDDAFGHGLPRFQGYPPTPRMTDDRVSAFCENLAGLSAGTYIFIDHPAVQSDELGLLGHRGYEDVDQDRRTCLETLKSPLVRETIQRLGTDLISYRDL</sequence>